<reference evidence="5" key="1">
    <citation type="submission" date="2024-07" db="EMBL/GenBank/DDBJ databases">
        <title>Two chromosome-level genome assemblies of Korean endemic species Abeliophyllum distichum and Forsythia ovata (Oleaceae).</title>
        <authorList>
            <person name="Jang H."/>
        </authorList>
    </citation>
    <scope>NUCLEOTIDE SEQUENCE [LARGE SCALE GENOMIC DNA]</scope>
</reference>
<feature type="domain" description="F-box" evidence="2">
    <location>
        <begin position="4"/>
        <end position="44"/>
    </location>
</feature>
<dbReference type="Pfam" id="PF00646">
    <property type="entry name" value="F-box"/>
    <property type="match status" value="1"/>
</dbReference>
<proteinExistence type="predicted"/>
<dbReference type="SUPFAM" id="SSF81383">
    <property type="entry name" value="F-box domain"/>
    <property type="match status" value="1"/>
</dbReference>
<accession>A0ABD1VRQ9</accession>
<dbReference type="InterPro" id="IPR050942">
    <property type="entry name" value="F-box_BR-signaling"/>
</dbReference>
<gene>
    <name evidence="4" type="ORF">Adt_01038</name>
</gene>
<dbReference type="Proteomes" id="UP001604336">
    <property type="component" value="Unassembled WGS sequence"/>
</dbReference>
<protein>
    <submittedName>
        <fullName evidence="4">F-box protein</fullName>
    </submittedName>
</protein>
<evidence type="ECO:0000259" key="2">
    <source>
        <dbReference type="Pfam" id="PF00646"/>
    </source>
</evidence>
<dbReference type="InterPro" id="IPR005174">
    <property type="entry name" value="KIB1-4_b-propeller"/>
</dbReference>
<dbReference type="EMBL" id="JBFOLK010000001">
    <property type="protein sequence ID" value="KAL2540060.1"/>
    <property type="molecule type" value="Genomic_DNA"/>
</dbReference>
<feature type="region of interest" description="Disordered" evidence="1">
    <location>
        <begin position="273"/>
        <end position="352"/>
    </location>
</feature>
<dbReference type="PANTHER" id="PTHR44259:SF114">
    <property type="entry name" value="OS06G0707300 PROTEIN"/>
    <property type="match status" value="1"/>
</dbReference>
<dbReference type="Pfam" id="PF03478">
    <property type="entry name" value="Beta-prop_KIB1-4"/>
    <property type="match status" value="1"/>
</dbReference>
<sequence length="459" mass="52060">MANWTDLPIDLLIVIAENLPSIEDFSTFSSVCKEWQSATTILKKKPSLPTRYPRIMLPEKLDTNGQGNQDNRCFLNLLTSKTYELKLPEASGRKCVGAHYGWLLTVGSDLQINLLHPFSRQQICLPPMLTFPDQYEYDDEFTPQDAYDLFVRKIVMSSNPCKETNNHDCVIMAIYGEYEVLAFARLGDKVWTNITVPSRCYEDIVYYNGKFYAVDCHGVVVVCDLDDTNGPKATVVAPAPSGTFDWIQKYLVESSGHLLIVSRTRGGSLYEHVLHDEEEEDDDEDNNEVDEEEEKDGENDKVDDDDEEDDEENDKVDDDVEQDDDGDNDDKEEDDDNVEQDNDDDNDNEEPSYYTIGFSVLRLEECQEKGNDCAYRWNEVPTLGDQALFLGNNVSISLSSSNCIKANCIYFSEDNYELYSTERGGGGYDTGIFNLEDGTIQLNYAGESRSCLAPPLWYI</sequence>
<dbReference type="PANTHER" id="PTHR44259">
    <property type="entry name" value="OS07G0183000 PROTEIN-RELATED"/>
    <property type="match status" value="1"/>
</dbReference>
<evidence type="ECO:0000259" key="3">
    <source>
        <dbReference type="Pfam" id="PF03478"/>
    </source>
</evidence>
<dbReference type="InterPro" id="IPR036047">
    <property type="entry name" value="F-box-like_dom_sf"/>
</dbReference>
<dbReference type="AlphaFoldDB" id="A0ABD1VRQ9"/>
<feature type="compositionally biased region" description="Acidic residues" evidence="1">
    <location>
        <begin position="276"/>
        <end position="350"/>
    </location>
</feature>
<organism evidence="4 5">
    <name type="scientific">Abeliophyllum distichum</name>
    <dbReference type="NCBI Taxonomy" id="126358"/>
    <lineage>
        <taxon>Eukaryota</taxon>
        <taxon>Viridiplantae</taxon>
        <taxon>Streptophyta</taxon>
        <taxon>Embryophyta</taxon>
        <taxon>Tracheophyta</taxon>
        <taxon>Spermatophyta</taxon>
        <taxon>Magnoliopsida</taxon>
        <taxon>eudicotyledons</taxon>
        <taxon>Gunneridae</taxon>
        <taxon>Pentapetalae</taxon>
        <taxon>asterids</taxon>
        <taxon>lamiids</taxon>
        <taxon>Lamiales</taxon>
        <taxon>Oleaceae</taxon>
        <taxon>Forsythieae</taxon>
        <taxon>Abeliophyllum</taxon>
    </lineage>
</organism>
<feature type="domain" description="KIB1-4 beta-propeller" evidence="3">
    <location>
        <begin position="75"/>
        <end position="434"/>
    </location>
</feature>
<dbReference type="InterPro" id="IPR001810">
    <property type="entry name" value="F-box_dom"/>
</dbReference>
<evidence type="ECO:0000256" key="1">
    <source>
        <dbReference type="SAM" id="MobiDB-lite"/>
    </source>
</evidence>
<evidence type="ECO:0000313" key="4">
    <source>
        <dbReference type="EMBL" id="KAL2540060.1"/>
    </source>
</evidence>
<name>A0ABD1VRQ9_9LAMI</name>
<evidence type="ECO:0000313" key="5">
    <source>
        <dbReference type="Proteomes" id="UP001604336"/>
    </source>
</evidence>
<comment type="caution">
    <text evidence="4">The sequence shown here is derived from an EMBL/GenBank/DDBJ whole genome shotgun (WGS) entry which is preliminary data.</text>
</comment>
<keyword evidence="5" id="KW-1185">Reference proteome</keyword>